<dbReference type="InterPro" id="IPR032675">
    <property type="entry name" value="LRR_dom_sf"/>
</dbReference>
<feature type="signal peptide" evidence="1">
    <location>
        <begin position="1"/>
        <end position="19"/>
    </location>
</feature>
<feature type="chain" id="PRO_5043755546" description="Leucine-rich repeat domain-containing protein" evidence="1">
    <location>
        <begin position="20"/>
        <end position="635"/>
    </location>
</feature>
<dbReference type="PANTHER" id="PTHR45661">
    <property type="entry name" value="SURFACE ANTIGEN"/>
    <property type="match status" value="1"/>
</dbReference>
<evidence type="ECO:0000256" key="1">
    <source>
        <dbReference type="SAM" id="SignalP"/>
    </source>
</evidence>
<evidence type="ECO:0000313" key="3">
    <source>
        <dbReference type="Proteomes" id="UP000050833"/>
    </source>
</evidence>
<gene>
    <name evidence="2" type="ORF">APZ18_11570</name>
</gene>
<keyword evidence="1" id="KW-0732">Signal</keyword>
<dbReference type="EMBL" id="LLKB01000005">
    <property type="protein sequence ID" value="KQC85318.1"/>
    <property type="molecule type" value="Genomic_DNA"/>
</dbReference>
<dbReference type="Pfam" id="PF13306">
    <property type="entry name" value="LRR_5"/>
    <property type="match status" value="3"/>
</dbReference>
<dbReference type="AlphaFoldDB" id="A0AAW3JRJ5"/>
<organism evidence="2 3">
    <name type="scientific">Butyribacter intestini</name>
    <dbReference type="NCBI Taxonomy" id="1703332"/>
    <lineage>
        <taxon>Bacteria</taxon>
        <taxon>Bacillati</taxon>
        <taxon>Bacillota</taxon>
        <taxon>Clostridia</taxon>
        <taxon>Lachnospirales</taxon>
        <taxon>Lachnospiraceae</taxon>
        <taxon>Butyribacter</taxon>
    </lineage>
</organism>
<evidence type="ECO:0008006" key="4">
    <source>
        <dbReference type="Google" id="ProtNLM"/>
    </source>
</evidence>
<evidence type="ECO:0000313" key="2">
    <source>
        <dbReference type="EMBL" id="KQC85318.1"/>
    </source>
</evidence>
<name>A0AAW3JRJ5_9FIRM</name>
<sequence>MSTRLKKLLALSLSISVAATGLFNDIGAKNADAAVVAKQNKNSRYINFGGKGTLKIGSKAKGVAENNAYFFNNHISSVKVSKKNKYLKAQDGVLYSKNMKILYYYPAMKQNKKFTIPSTVTRVVRYAFANNNFLEQLNMGKNVKYVGTKAFSECSRLKNITWKCKAQTIPAGCFEKCHSLKNIKLGDNVKNIKTGAFKQCSSLNRIYIPRGVSEIEDYAFSGAGKEFFVAGNNIDYSSNKGVLFTKDMSGLVAYPGTKQGGYILPDTVDDICAGAFSNSVGLTEITFGKNIYAVDMGWFDKCANLKRINMPPELQSVDSYVEYSGLESLEKVTLSESNKYFSIYDDTLYSKDYKTLYVMPFGKSSLELAPQVESIVYLDMINDRYKNVLTKNSFSEINISSQNQYFVTVDGVLYDKDITKIMLLPGKMTSYKMPATVNDITGILNGFFGETEDNIANNSLSDISVEKENLLYVSKDGVLFSKDMNKLYVYPQEKKGNYTLPDETTLMDMFAFTEARGLTGLTISENCDRIYMDISGCATLKKITVKDGVDTFRIKAAETLNISSLKLGKDVSDICLQGNLNKAHNTVISSATKGKDAVEVLTGIQAAAGESDEEIEFLTFKDMSRYVEFMGYRFK</sequence>
<reference evidence="2 3" key="1">
    <citation type="submission" date="2015-10" db="EMBL/GenBank/DDBJ databases">
        <title>Butyribacter intestini gen. nov., sp. nov., a butyric acid-producing bacterium of the family Lachnospiraceae isolated from the human faeces.</title>
        <authorList>
            <person name="Zou Y."/>
            <person name="Xue W."/>
            <person name="Luo G."/>
            <person name="Lv M."/>
        </authorList>
    </citation>
    <scope>NUCLEOTIDE SEQUENCE [LARGE SCALE GENOMIC DNA]</scope>
    <source>
        <strain evidence="2 3">TF01-11</strain>
    </source>
</reference>
<dbReference type="InterPro" id="IPR026906">
    <property type="entry name" value="LRR_5"/>
</dbReference>
<dbReference type="Proteomes" id="UP000050833">
    <property type="component" value="Unassembled WGS sequence"/>
</dbReference>
<dbReference type="InterPro" id="IPR053139">
    <property type="entry name" value="Surface_bspA-like"/>
</dbReference>
<proteinExistence type="predicted"/>
<keyword evidence="3" id="KW-1185">Reference proteome</keyword>
<dbReference type="Gene3D" id="3.80.10.10">
    <property type="entry name" value="Ribonuclease Inhibitor"/>
    <property type="match status" value="3"/>
</dbReference>
<comment type="caution">
    <text evidence="2">The sequence shown here is derived from an EMBL/GenBank/DDBJ whole genome shotgun (WGS) entry which is preliminary data.</text>
</comment>
<accession>A0AAW3JRJ5</accession>
<protein>
    <recommendedName>
        <fullName evidence="4">Leucine-rich repeat domain-containing protein</fullName>
    </recommendedName>
</protein>
<dbReference type="PANTHER" id="PTHR45661:SF3">
    <property type="entry name" value="IG-LIKE DOMAIN-CONTAINING PROTEIN"/>
    <property type="match status" value="1"/>
</dbReference>
<dbReference type="SUPFAM" id="SSF52058">
    <property type="entry name" value="L domain-like"/>
    <property type="match status" value="1"/>
</dbReference>
<dbReference type="RefSeq" id="WP_055945133.1">
    <property type="nucleotide sequence ID" value="NZ_JAQDCV010000007.1"/>
</dbReference>